<evidence type="ECO:0000256" key="1">
    <source>
        <dbReference type="SAM" id="SignalP"/>
    </source>
</evidence>
<proteinExistence type="predicted"/>
<dbReference type="PANTHER" id="PTHR39201:SF1">
    <property type="entry name" value="FLAVODOXIN-LIKE DOMAIN-CONTAINING PROTEIN"/>
    <property type="match status" value="1"/>
</dbReference>
<keyword evidence="4" id="KW-1185">Reference proteome</keyword>
<reference evidence="3 4" key="1">
    <citation type="submission" date="2024-03" db="EMBL/GenBank/DDBJ databases">
        <title>Sequence of Lycoming College Course Isolates.</title>
        <authorList>
            <person name="Plotts O."/>
            <person name="Newman J."/>
        </authorList>
    </citation>
    <scope>NUCLEOTIDE SEQUENCE [LARGE SCALE GENOMIC DNA]</scope>
    <source>
        <strain evidence="3 4">CJB-3</strain>
    </source>
</reference>
<gene>
    <name evidence="3" type="ORF">WAE58_04510</name>
</gene>
<protein>
    <submittedName>
        <fullName evidence="3">Flavodoxin</fullName>
    </submittedName>
</protein>
<feature type="domain" description="Flavodoxin-like" evidence="2">
    <location>
        <begin position="37"/>
        <end position="203"/>
    </location>
</feature>
<dbReference type="InterPro" id="IPR008254">
    <property type="entry name" value="Flavodoxin/NO_synth"/>
</dbReference>
<dbReference type="PROSITE" id="PS50902">
    <property type="entry name" value="FLAVODOXIN_LIKE"/>
    <property type="match status" value="1"/>
</dbReference>
<dbReference type="RefSeq" id="WP_337715471.1">
    <property type="nucleotide sequence ID" value="NZ_JBBEUB010000001.1"/>
</dbReference>
<dbReference type="InterPro" id="IPR029039">
    <property type="entry name" value="Flavoprotein-like_sf"/>
</dbReference>
<sequence>MIRFSMIMSTAICMLSACSNAQTPTTEKGEMLKNKNVLIVYLSRTKNTKAIAEIIHKNVGGTLVALELQTPYPKDYKEIVAQVTKENESGFLPPLKTKIDNIAKYDVVFIGFPTWGMQLPPPMKSFLKQYNLRGKTLVPFNTNAGYGIGSSFETVKELAPSSKILEGFSTQGGKERDGIYFVMEGEKEKQAQAAVSKWLQQIKMLK</sequence>
<feature type="chain" id="PRO_5046669857" evidence="1">
    <location>
        <begin position="22"/>
        <end position="206"/>
    </location>
</feature>
<keyword evidence="1" id="KW-0732">Signal</keyword>
<feature type="signal peptide" evidence="1">
    <location>
        <begin position="1"/>
        <end position="21"/>
    </location>
</feature>
<dbReference type="Proteomes" id="UP001378956">
    <property type="component" value="Unassembled WGS sequence"/>
</dbReference>
<dbReference type="Gene3D" id="3.40.50.360">
    <property type="match status" value="1"/>
</dbReference>
<evidence type="ECO:0000313" key="4">
    <source>
        <dbReference type="Proteomes" id="UP001378956"/>
    </source>
</evidence>
<name>A0ABU8NHE4_9SPHI</name>
<organism evidence="3 4">
    <name type="scientific">Pedobacter panaciterrae</name>
    <dbReference type="NCBI Taxonomy" id="363849"/>
    <lineage>
        <taxon>Bacteria</taxon>
        <taxon>Pseudomonadati</taxon>
        <taxon>Bacteroidota</taxon>
        <taxon>Sphingobacteriia</taxon>
        <taxon>Sphingobacteriales</taxon>
        <taxon>Sphingobacteriaceae</taxon>
        <taxon>Pedobacter</taxon>
    </lineage>
</organism>
<dbReference type="PANTHER" id="PTHR39201">
    <property type="entry name" value="EXPORTED PROTEIN-RELATED"/>
    <property type="match status" value="1"/>
</dbReference>
<dbReference type="Pfam" id="PF12682">
    <property type="entry name" value="Flavodoxin_4"/>
    <property type="match status" value="1"/>
</dbReference>
<accession>A0ABU8NHE4</accession>
<dbReference type="PROSITE" id="PS51257">
    <property type="entry name" value="PROKAR_LIPOPROTEIN"/>
    <property type="match status" value="1"/>
</dbReference>
<evidence type="ECO:0000259" key="2">
    <source>
        <dbReference type="PROSITE" id="PS50902"/>
    </source>
</evidence>
<evidence type="ECO:0000313" key="3">
    <source>
        <dbReference type="EMBL" id="MEJ2901669.1"/>
    </source>
</evidence>
<dbReference type="EMBL" id="JBBEUB010000001">
    <property type="protein sequence ID" value="MEJ2901669.1"/>
    <property type="molecule type" value="Genomic_DNA"/>
</dbReference>
<dbReference type="SUPFAM" id="SSF52218">
    <property type="entry name" value="Flavoproteins"/>
    <property type="match status" value="1"/>
</dbReference>
<comment type="caution">
    <text evidence="3">The sequence shown here is derived from an EMBL/GenBank/DDBJ whole genome shotgun (WGS) entry which is preliminary data.</text>
</comment>